<protein>
    <submittedName>
        <fullName evidence="1">Uncharacterized protein</fullName>
    </submittedName>
</protein>
<keyword evidence="2" id="KW-1185">Reference proteome</keyword>
<evidence type="ECO:0000313" key="1">
    <source>
        <dbReference type="EMBL" id="MFC7442598.1"/>
    </source>
</evidence>
<name>A0ABW2RNS4_9BACL</name>
<accession>A0ABW2RNS4</accession>
<dbReference type="EMBL" id="JBHTBW010000057">
    <property type="protein sequence ID" value="MFC7442598.1"/>
    <property type="molecule type" value="Genomic_DNA"/>
</dbReference>
<reference evidence="2" key="1">
    <citation type="journal article" date="2019" name="Int. J. Syst. Evol. Microbiol.">
        <title>The Global Catalogue of Microorganisms (GCM) 10K type strain sequencing project: providing services to taxonomists for standard genome sequencing and annotation.</title>
        <authorList>
            <consortium name="The Broad Institute Genomics Platform"/>
            <consortium name="The Broad Institute Genome Sequencing Center for Infectious Disease"/>
            <person name="Wu L."/>
            <person name="Ma J."/>
        </authorList>
    </citation>
    <scope>NUCLEOTIDE SEQUENCE [LARGE SCALE GENOMIC DNA]</scope>
    <source>
        <strain evidence="2">CGMCC 1.12942</strain>
    </source>
</reference>
<evidence type="ECO:0000313" key="2">
    <source>
        <dbReference type="Proteomes" id="UP001596500"/>
    </source>
</evidence>
<dbReference type="Proteomes" id="UP001596500">
    <property type="component" value="Unassembled WGS sequence"/>
</dbReference>
<gene>
    <name evidence="1" type="ORF">ACFQNG_16100</name>
</gene>
<dbReference type="RefSeq" id="WP_379866591.1">
    <property type="nucleotide sequence ID" value="NZ_JBHTBW010000057.1"/>
</dbReference>
<comment type="caution">
    <text evidence="1">The sequence shown here is derived from an EMBL/GenBank/DDBJ whole genome shotgun (WGS) entry which is preliminary data.</text>
</comment>
<organism evidence="1 2">
    <name type="scientific">Laceyella putida</name>
    <dbReference type="NCBI Taxonomy" id="110101"/>
    <lineage>
        <taxon>Bacteria</taxon>
        <taxon>Bacillati</taxon>
        <taxon>Bacillota</taxon>
        <taxon>Bacilli</taxon>
        <taxon>Bacillales</taxon>
        <taxon>Thermoactinomycetaceae</taxon>
        <taxon>Laceyella</taxon>
    </lineage>
</organism>
<proteinExistence type="predicted"/>
<sequence length="234" mass="27554">MVTLKERRMIQFNEENDFSRYCSAIADGFCPFLAPAEQQSVLFASHYRLDGESIFDLQEGMFYVGIVEIERFRRFRKGNIHSQKGILACENVIFELSAKFDDVDGKELFGWPHYLLKVLYTQVGIMLGKFWIKERDVSRDGLPIPEPPCHFLSIRSAVKSRDPFFFTEAPFLMSTLLESKDNGKNVHEFLLQNGCDISSIESMRNHHYYQQVKEWVERKVTARLRRMEDERRLY</sequence>